<reference evidence="1 2" key="1">
    <citation type="submission" date="2019-07" db="EMBL/GenBank/DDBJ databases">
        <title>De Novo Assembly of kiwifruit Actinidia rufa.</title>
        <authorList>
            <person name="Sugita-Konishi S."/>
            <person name="Sato K."/>
            <person name="Mori E."/>
            <person name="Abe Y."/>
            <person name="Kisaki G."/>
            <person name="Hamano K."/>
            <person name="Suezawa K."/>
            <person name="Otani M."/>
            <person name="Fukuda T."/>
            <person name="Manabe T."/>
            <person name="Gomi K."/>
            <person name="Tabuchi M."/>
            <person name="Akimitsu K."/>
            <person name="Kataoka I."/>
        </authorList>
    </citation>
    <scope>NUCLEOTIDE SEQUENCE [LARGE SCALE GENOMIC DNA]</scope>
    <source>
        <strain evidence="2">cv. Fuchu</strain>
    </source>
</reference>
<evidence type="ECO:0000313" key="2">
    <source>
        <dbReference type="Proteomes" id="UP000585474"/>
    </source>
</evidence>
<dbReference type="Pfam" id="PF04720">
    <property type="entry name" value="PDDEXK_6"/>
    <property type="match status" value="1"/>
</dbReference>
<evidence type="ECO:0000313" key="1">
    <source>
        <dbReference type="EMBL" id="GFZ05659.1"/>
    </source>
</evidence>
<dbReference type="AlphaFoldDB" id="A0A7J0G4G4"/>
<organism evidence="1 2">
    <name type="scientific">Actinidia rufa</name>
    <dbReference type="NCBI Taxonomy" id="165716"/>
    <lineage>
        <taxon>Eukaryota</taxon>
        <taxon>Viridiplantae</taxon>
        <taxon>Streptophyta</taxon>
        <taxon>Embryophyta</taxon>
        <taxon>Tracheophyta</taxon>
        <taxon>Spermatophyta</taxon>
        <taxon>Magnoliopsida</taxon>
        <taxon>eudicotyledons</taxon>
        <taxon>Gunneridae</taxon>
        <taxon>Pentapetalae</taxon>
        <taxon>asterids</taxon>
        <taxon>Ericales</taxon>
        <taxon>Actinidiaceae</taxon>
        <taxon>Actinidia</taxon>
    </lineage>
</organism>
<gene>
    <name evidence="1" type="ORF">Acr_17g0012310</name>
</gene>
<dbReference type="Proteomes" id="UP000585474">
    <property type="component" value="Unassembled WGS sequence"/>
</dbReference>
<dbReference type="EMBL" id="BJWL01000017">
    <property type="protein sequence ID" value="GFZ05659.1"/>
    <property type="molecule type" value="Genomic_DNA"/>
</dbReference>
<dbReference type="PANTHER" id="PTHR31579">
    <property type="entry name" value="OS03G0796600 PROTEIN"/>
    <property type="match status" value="1"/>
</dbReference>
<proteinExistence type="predicted"/>
<protein>
    <submittedName>
        <fullName evidence="1">Sugar phosphate exchanger, putative</fullName>
    </submittedName>
</protein>
<dbReference type="InterPro" id="IPR006502">
    <property type="entry name" value="PDDEXK-like"/>
</dbReference>
<accession>A0A7J0G4G4</accession>
<dbReference type="NCBIfam" id="TIGR01615">
    <property type="entry name" value="A_thal_3542"/>
    <property type="match status" value="1"/>
</dbReference>
<keyword evidence="2" id="KW-1185">Reference proteome</keyword>
<dbReference type="OrthoDB" id="691424at2759"/>
<comment type="caution">
    <text evidence="1">The sequence shown here is derived from an EMBL/GenBank/DDBJ whole genome shotgun (WGS) entry which is preliminary data.</text>
</comment>
<dbReference type="PANTHER" id="PTHR31579:SF58">
    <property type="entry name" value="PLANT-SPECIFIC DOMAIN TIGR01615 FAMILY PROTEIN"/>
    <property type="match status" value="1"/>
</dbReference>
<sequence length="248" mass="28364">MNVDDKSNDDDANINVEEDKGFWELKDQLLRATLIRSSSIETQIRRATKEAMTELKLAGVGCGCRRPVAVEGCRNCLLREISNRLQLAGYNCAICKSKWRSSPDIPSGEHTYLEVVDNSNPKRGEVRVVIELNFRAEFEMARANEEYNRLITQLPEVFVGKADRLRVLIKILCSAAKKCMRDKKMHMGPWRKHKYMQAKWFGTRERMPSTVIWPAELSGQLPKPRASMLTFDLVENLPVLHCTVVQVV</sequence>
<name>A0A7J0G4G4_9ERIC</name>